<dbReference type="STRING" id="28094.SAMN06295900_11320"/>
<accession>A0A1X7G2E5</accession>
<sequence length="70" mass="7675">MTPTDARRAVCRGAGRHVGVQASPRRRGTTRGFAVRRPIGGVVGGCLHVMERLLPFLAAIPERNEDFTLY</sequence>
<keyword evidence="2" id="KW-1185">Reference proteome</keyword>
<organism evidence="1 2">
    <name type="scientific">Trinickia caryophylli</name>
    <name type="common">Paraburkholderia caryophylli</name>
    <dbReference type="NCBI Taxonomy" id="28094"/>
    <lineage>
        <taxon>Bacteria</taxon>
        <taxon>Pseudomonadati</taxon>
        <taxon>Pseudomonadota</taxon>
        <taxon>Betaproteobacteria</taxon>
        <taxon>Burkholderiales</taxon>
        <taxon>Burkholderiaceae</taxon>
        <taxon>Trinickia</taxon>
    </lineage>
</organism>
<gene>
    <name evidence="1" type="ORF">SAMN06295900_11320</name>
</gene>
<protein>
    <submittedName>
        <fullName evidence="1">Uncharacterized protein</fullName>
    </submittedName>
</protein>
<dbReference type="Proteomes" id="UP000192911">
    <property type="component" value="Unassembled WGS sequence"/>
</dbReference>
<name>A0A1X7G2E5_TRICW</name>
<evidence type="ECO:0000313" key="2">
    <source>
        <dbReference type="Proteomes" id="UP000192911"/>
    </source>
</evidence>
<dbReference type="EMBL" id="FXAH01000013">
    <property type="protein sequence ID" value="SMF62633.1"/>
    <property type="molecule type" value="Genomic_DNA"/>
</dbReference>
<reference evidence="2" key="1">
    <citation type="submission" date="2017-04" db="EMBL/GenBank/DDBJ databases">
        <authorList>
            <person name="Varghese N."/>
            <person name="Submissions S."/>
        </authorList>
    </citation>
    <scope>NUCLEOTIDE SEQUENCE [LARGE SCALE GENOMIC DNA]</scope>
    <source>
        <strain evidence="2">Ballard 720</strain>
    </source>
</reference>
<proteinExistence type="predicted"/>
<dbReference type="AlphaFoldDB" id="A0A1X7G2E5"/>
<evidence type="ECO:0000313" key="1">
    <source>
        <dbReference type="EMBL" id="SMF62633.1"/>
    </source>
</evidence>